<evidence type="ECO:0000313" key="3">
    <source>
        <dbReference type="Proteomes" id="UP001332192"/>
    </source>
</evidence>
<dbReference type="Pfam" id="PF01966">
    <property type="entry name" value="HD"/>
    <property type="match status" value="1"/>
</dbReference>
<dbReference type="InterPro" id="IPR050135">
    <property type="entry name" value="dGTPase-like"/>
</dbReference>
<dbReference type="Pfam" id="PF19276">
    <property type="entry name" value="HD_assoc_2"/>
    <property type="match status" value="1"/>
</dbReference>
<dbReference type="SMART" id="SM00471">
    <property type="entry name" value="HDc"/>
    <property type="match status" value="1"/>
</dbReference>
<reference evidence="2 3" key="1">
    <citation type="journal article" date="2024" name="Front. Microbiol.">
        <title>Novel thermophilic genera Geochorda gen. nov. and Carboxydochorda gen. nov. from the deep terrestrial subsurface reveal the ecophysiological diversity in the class Limnochordia.</title>
        <authorList>
            <person name="Karnachuk O.V."/>
            <person name="Lukina A.P."/>
            <person name="Avakyan M.R."/>
            <person name="Kadnikov V.V."/>
            <person name="Begmatov S."/>
            <person name="Beletsky A.V."/>
            <person name="Vlasova K.G."/>
            <person name="Novikov A.A."/>
            <person name="Shcherbakova V.A."/>
            <person name="Mardanov A.V."/>
            <person name="Ravin N.V."/>
        </authorList>
    </citation>
    <scope>NUCLEOTIDE SEQUENCE [LARGE SCALE GENOMIC DNA]</scope>
    <source>
        <strain evidence="2 3">L945</strain>
    </source>
</reference>
<dbReference type="InterPro" id="IPR003607">
    <property type="entry name" value="HD/PDEase_dom"/>
</dbReference>
<dbReference type="EMBL" id="CP141615">
    <property type="protein sequence ID" value="WRP17854.1"/>
    <property type="molecule type" value="Genomic_DNA"/>
</dbReference>
<dbReference type="RefSeq" id="WP_324717124.1">
    <property type="nucleotide sequence ID" value="NZ_CP141615.1"/>
</dbReference>
<dbReference type="InterPro" id="IPR006674">
    <property type="entry name" value="HD_domain"/>
</dbReference>
<protein>
    <submittedName>
        <fullName evidence="2">HD domain-containing protein</fullName>
    </submittedName>
</protein>
<feature type="domain" description="HD/PDEase" evidence="1">
    <location>
        <begin position="49"/>
        <end position="184"/>
    </location>
</feature>
<organism evidence="2 3">
    <name type="scientific">Carboxydichorda subterranea</name>
    <dbReference type="NCBI Taxonomy" id="3109565"/>
    <lineage>
        <taxon>Bacteria</taxon>
        <taxon>Bacillati</taxon>
        <taxon>Bacillota</taxon>
        <taxon>Limnochordia</taxon>
        <taxon>Limnochordales</taxon>
        <taxon>Geochordaceae</taxon>
        <taxon>Carboxydichorda</taxon>
    </lineage>
</organism>
<name>A0ABZ1BYP1_9FIRM</name>
<dbReference type="PANTHER" id="PTHR11373">
    <property type="entry name" value="DEOXYNUCLEOSIDE TRIPHOSPHATE TRIPHOSPHOHYDROLASE"/>
    <property type="match status" value="1"/>
</dbReference>
<dbReference type="PANTHER" id="PTHR11373:SF4">
    <property type="entry name" value="DEOXYNUCLEOSIDE TRIPHOSPHATE TRIPHOSPHOHYDROLASE SAMHD1"/>
    <property type="match status" value="1"/>
</dbReference>
<dbReference type="InterPro" id="IPR045509">
    <property type="entry name" value="HD_assoc_2"/>
</dbReference>
<gene>
    <name evidence="2" type="ORF">U7230_02245</name>
</gene>
<evidence type="ECO:0000259" key="1">
    <source>
        <dbReference type="SMART" id="SM00471"/>
    </source>
</evidence>
<evidence type="ECO:0000313" key="2">
    <source>
        <dbReference type="EMBL" id="WRP17854.1"/>
    </source>
</evidence>
<dbReference type="Proteomes" id="UP001332192">
    <property type="component" value="Chromosome"/>
</dbReference>
<keyword evidence="3" id="KW-1185">Reference proteome</keyword>
<dbReference type="Gene3D" id="1.10.3210.10">
    <property type="entry name" value="Hypothetical protein af1432"/>
    <property type="match status" value="1"/>
</dbReference>
<sequence length="427" mass="48831">MREKILRDPVHDIIAVQDPLLLHLIDTPEFQRLRRLRQLGTAAGTYHGAEHSRFGHSLGAMHIMGKVLARLRQSAHLRIDEQLERLAKTAALLHDIGHGPFSHGLERVLTPTLGHEQWTRAILEGPTAVRQLLEEEDPALPGRIVGLLQGMVPGDLRWLHHLVASQLDVDRMDYLLRDALYTGAFYGRFDLERLISTLTWAQGQVVFSYKGIPTAEEYVLARHYMYWQVYFHKTTRAQDLVLRAAWDRARELWAAGRLEAGRDVPDALVPFFEGRPDLGEYLSVDDVDVFFALKTWARHPDPILSDMASRFLHRRLLKPVFRQARPAIDPECLRQARQVVAGKGWNPHYYCLVDRTSDVAYDFYTEGGEPPAKAPIYALDEFGRLQEISRMSAIIRTVATRPRSAMNLYVPEECRQAVADRILADER</sequence>
<dbReference type="CDD" id="cd00077">
    <property type="entry name" value="HDc"/>
    <property type="match status" value="1"/>
</dbReference>
<proteinExistence type="predicted"/>
<accession>A0ABZ1BYP1</accession>
<dbReference type="SUPFAM" id="SSF109604">
    <property type="entry name" value="HD-domain/PDEase-like"/>
    <property type="match status" value="1"/>
</dbReference>